<feature type="region of interest" description="Disordered" evidence="1">
    <location>
        <begin position="1"/>
        <end position="22"/>
    </location>
</feature>
<reference evidence="2 3" key="1">
    <citation type="submission" date="2017-01" db="EMBL/GenBank/DDBJ databases">
        <authorList>
            <person name="Mah S.A."/>
            <person name="Swanson W.J."/>
            <person name="Moy G.W."/>
            <person name="Vacquier V.D."/>
        </authorList>
    </citation>
    <scope>NUCLEOTIDE SEQUENCE [LARGE SCALE GENOMIC DNA]</scope>
    <source>
        <strain evidence="2 3">GSMNP</strain>
    </source>
</reference>
<dbReference type="OrthoDB" id="5655729at2759"/>
<protein>
    <submittedName>
        <fullName evidence="2">Uncharacterized protein</fullName>
    </submittedName>
</protein>
<keyword evidence="3" id="KW-1185">Reference proteome</keyword>
<dbReference type="EMBL" id="LSSN01003483">
    <property type="protein sequence ID" value="OMJ13445.1"/>
    <property type="molecule type" value="Genomic_DNA"/>
</dbReference>
<evidence type="ECO:0000313" key="2">
    <source>
        <dbReference type="EMBL" id="OMJ13445.1"/>
    </source>
</evidence>
<comment type="caution">
    <text evidence="2">The sequence shown here is derived from an EMBL/GenBank/DDBJ whole genome shotgun (WGS) entry which is preliminary data.</text>
</comment>
<dbReference type="Proteomes" id="UP000187283">
    <property type="component" value="Unassembled WGS sequence"/>
</dbReference>
<dbReference type="AlphaFoldDB" id="A0A1R1XFM4"/>
<name>A0A1R1XFM4_9FUNG</name>
<accession>A0A1R1XFM4</accession>
<organism evidence="2 3">
    <name type="scientific">Smittium culicis</name>
    <dbReference type="NCBI Taxonomy" id="133412"/>
    <lineage>
        <taxon>Eukaryota</taxon>
        <taxon>Fungi</taxon>
        <taxon>Fungi incertae sedis</taxon>
        <taxon>Zoopagomycota</taxon>
        <taxon>Kickxellomycotina</taxon>
        <taxon>Harpellomycetes</taxon>
        <taxon>Harpellales</taxon>
        <taxon>Legeriomycetaceae</taxon>
        <taxon>Smittium</taxon>
    </lineage>
</organism>
<proteinExistence type="predicted"/>
<evidence type="ECO:0000256" key="1">
    <source>
        <dbReference type="SAM" id="MobiDB-lite"/>
    </source>
</evidence>
<sequence>MEPDYSGSMKNPLDISSQNEGGNIINDFSGSEGLLNEEISSIGMVYNGNKKLDVSDNKEEHLINDFESLLNESQNDNKDYSKNTALEKASATQNSILNIIQTTVENIRGESYYYSTINYTVEKTVHVDEYEPKTTTNNKIQNIESKSSILNEPVPNSTNTELAASAVQGKTLYLTLNKTKANDSGSNSMLQSDGSKNILVRDVPTKTDSHNLKVAEVGAVPKNKEVITVTKSLKNGQRTIFLIIKKDPINKQRAINNIYQPNIPNENGRYIRNYSNNPSVGYAENIQLGENSYISPIFRNNFRHKKNCGYRGKKCRHNRKSCGCRNNNIRYNINPNLIELGQTNRNMCRKIFCVRNRCGKLVCRAYFVPCKIVSTTITRSQTSTSRSLPPLTPI</sequence>
<gene>
    <name evidence="2" type="ORF">AYI70_g8493</name>
</gene>
<evidence type="ECO:0000313" key="3">
    <source>
        <dbReference type="Proteomes" id="UP000187283"/>
    </source>
</evidence>